<dbReference type="RefSeq" id="WP_310519990.1">
    <property type="nucleotide sequence ID" value="NZ_BAABBS010000003.1"/>
</dbReference>
<comment type="caution">
    <text evidence="1">The sequence shown here is derived from an EMBL/GenBank/DDBJ whole genome shotgun (WGS) entry which is preliminary data.</text>
</comment>
<keyword evidence="2" id="KW-1185">Reference proteome</keyword>
<reference evidence="2" key="1">
    <citation type="submission" date="2023-07" db="EMBL/GenBank/DDBJ databases">
        <title>Description of three actinobacteria isolated from air of manufacturing shop in a pharmaceutical factory.</title>
        <authorList>
            <person name="Zhang D.-F."/>
        </authorList>
    </citation>
    <scope>NUCLEOTIDE SEQUENCE [LARGE SCALE GENOMIC DNA]</scope>
    <source>
        <strain evidence="2">CCTCC AB 2011122</strain>
    </source>
</reference>
<evidence type="ECO:0008006" key="3">
    <source>
        <dbReference type="Google" id="ProtNLM"/>
    </source>
</evidence>
<sequence>MADIRLTDGRLEVALTRREKIAGLLGNLRVPMAAIGHVAVVENAFDAVRGLRAPGLAIPGLTRVGTWRGRGRRTFVVARAGQPALVVDLAGQRYDRLVLSTTDAASLRDRLRAAVR</sequence>
<organism evidence="1 2">
    <name type="scientific">Agromyces indicus</name>
    <dbReference type="NCBI Taxonomy" id="758919"/>
    <lineage>
        <taxon>Bacteria</taxon>
        <taxon>Bacillati</taxon>
        <taxon>Actinomycetota</taxon>
        <taxon>Actinomycetes</taxon>
        <taxon>Micrococcales</taxon>
        <taxon>Microbacteriaceae</taxon>
        <taxon>Agromyces</taxon>
    </lineage>
</organism>
<evidence type="ECO:0000313" key="1">
    <source>
        <dbReference type="EMBL" id="MDR5691370.1"/>
    </source>
</evidence>
<proteinExistence type="predicted"/>
<evidence type="ECO:0000313" key="2">
    <source>
        <dbReference type="Proteomes" id="UP001260072"/>
    </source>
</evidence>
<accession>A0ABU1FHY4</accession>
<dbReference type="EMBL" id="JAVKGS010000001">
    <property type="protein sequence ID" value="MDR5691370.1"/>
    <property type="molecule type" value="Genomic_DNA"/>
</dbReference>
<gene>
    <name evidence="1" type="ORF">RH861_04755</name>
</gene>
<name>A0ABU1FHY4_9MICO</name>
<dbReference type="Proteomes" id="UP001260072">
    <property type="component" value="Unassembled WGS sequence"/>
</dbReference>
<protein>
    <recommendedName>
        <fullName evidence="3">Bacterial Pleckstrin homology domain-containing protein</fullName>
    </recommendedName>
</protein>